<feature type="region of interest" description="Disordered" evidence="1">
    <location>
        <begin position="688"/>
        <end position="708"/>
    </location>
</feature>
<feature type="compositionally biased region" description="Polar residues" evidence="1">
    <location>
        <begin position="152"/>
        <end position="162"/>
    </location>
</feature>
<feature type="region of interest" description="Disordered" evidence="1">
    <location>
        <begin position="147"/>
        <end position="179"/>
    </location>
</feature>
<dbReference type="PANTHER" id="PTHR31928">
    <property type="entry name" value="EXPRESSED PROTEIN"/>
    <property type="match status" value="1"/>
</dbReference>
<feature type="domain" description="DUF6857" evidence="3">
    <location>
        <begin position="400"/>
        <end position="736"/>
    </location>
</feature>
<reference evidence="4" key="1">
    <citation type="journal article" date="2017" name="Gigascience">
        <title>The genome draft of coconut (Cocos nucifera).</title>
        <authorList>
            <person name="Xiao Y."/>
            <person name="Xu P."/>
            <person name="Fan H."/>
            <person name="Baudouin L."/>
            <person name="Xia W."/>
            <person name="Bocs S."/>
            <person name="Xu J."/>
            <person name="Li Q."/>
            <person name="Guo A."/>
            <person name="Zhou L."/>
            <person name="Li J."/>
            <person name="Wu Y."/>
            <person name="Ma Z."/>
            <person name="Armero A."/>
            <person name="Issali A.E."/>
            <person name="Liu N."/>
            <person name="Peng M."/>
            <person name="Yang Y."/>
        </authorList>
    </citation>
    <scope>NUCLEOTIDE SEQUENCE</scope>
    <source>
        <tissue evidence="4">Spear leaf of Hainan Tall coconut</tissue>
    </source>
</reference>
<evidence type="ECO:0000259" key="3">
    <source>
        <dbReference type="Pfam" id="PF21647"/>
    </source>
</evidence>
<reference evidence="4" key="2">
    <citation type="submission" date="2019-07" db="EMBL/GenBank/DDBJ databases">
        <authorList>
            <person name="Yang Y."/>
            <person name="Bocs S."/>
            <person name="Baudouin L."/>
        </authorList>
    </citation>
    <scope>NUCLEOTIDE SEQUENCE</scope>
    <source>
        <tissue evidence="4">Spear leaf of Hainan Tall coconut</tissue>
    </source>
</reference>
<feature type="region of interest" description="Disordered" evidence="1">
    <location>
        <begin position="251"/>
        <end position="369"/>
    </location>
</feature>
<feature type="compositionally biased region" description="Polar residues" evidence="1">
    <location>
        <begin position="271"/>
        <end position="289"/>
    </location>
</feature>
<dbReference type="Proteomes" id="UP000797356">
    <property type="component" value="Chromosome 11"/>
</dbReference>
<evidence type="ECO:0000259" key="2">
    <source>
        <dbReference type="Pfam" id="PF06075"/>
    </source>
</evidence>
<evidence type="ECO:0000256" key="1">
    <source>
        <dbReference type="SAM" id="MobiDB-lite"/>
    </source>
</evidence>
<evidence type="ECO:0000313" key="5">
    <source>
        <dbReference type="Proteomes" id="UP000797356"/>
    </source>
</evidence>
<dbReference type="EMBL" id="CM017882">
    <property type="protein sequence ID" value="KAG1363697.1"/>
    <property type="molecule type" value="Genomic_DNA"/>
</dbReference>
<sequence length="755" mass="80115">MTSLLSVTSNALERQHQMASLVPGVLLKLLQHMNTDVKVAGEHRSSLLQVVSIVPALAGSDLFSNRGFYLKVSDSSHATYVSLPDEHDDLILSDKIQLGQFIYVDRLEAALPVPILKGVRPVPGRHPCVGNPEDIVATSSLGFLNAEKPRLSNGSKNDANLSSEKEKNRMGKQNGAIRTEDVEKKKALLGKSSSVLLKQAVNGKVEKKDAIGMRSRSMNMRSIPSSPMSVYSLPASFEKFSNDLKQQAKIKGLEKPASSRSSLSERGTSALKVTTASRKLAAGNSTGNSVPHIESSPRALRRSWEGSMETKGRDRCSSKAGKLKTKTKAQSTSVSRKKLPSNDNSLAKEDNKVQTPVKKGTANAASDDLDTSNKRRSCIIKKTPEAPNFLNLANLVKFVPNSKRWTDGSVSWASLPSPLAKLGKEVLKYRDAAQLAAVEALQVASAAGSLIRCLSMYAELASTAREDNPQPVVEQFLALQAFLSRASLVADSLVKTAVTSPDRSPSGDPIPAEAIKISADKRRRASSWVHAALATDLSPLSLYHHKTHPPPLPATASAAANVAVVLDGPSKTAAASSKANSRQSQAASPAGSGSAKPSPAATPWGKARGVAAPPSPPTEWARGEGLEEGAELARALTEDARGWFLGFAERFLDADVAAPRPSDPEQVAGMLSQLKRVNDWLDGIGRRGGGEEAEATAEDGEDGCGKGEVVPTETIERLRKKIYEYLLTHVESAAVALGCGSPAAAGGGERPGRKG</sequence>
<dbReference type="InterPro" id="IPR048297">
    <property type="entry name" value="DUF936_dom_pln"/>
</dbReference>
<feature type="compositionally biased region" description="Acidic residues" evidence="1">
    <location>
        <begin position="691"/>
        <end position="702"/>
    </location>
</feature>
<dbReference type="InterPro" id="IPR049172">
    <property type="entry name" value="DUF6857_pln"/>
</dbReference>
<dbReference type="Pfam" id="PF21647">
    <property type="entry name" value="DUF6857"/>
    <property type="match status" value="1"/>
</dbReference>
<feature type="domain" description="DUF936" evidence="2">
    <location>
        <begin position="21"/>
        <end position="137"/>
    </location>
</feature>
<organism evidence="4 5">
    <name type="scientific">Cocos nucifera</name>
    <name type="common">Coconut palm</name>
    <dbReference type="NCBI Taxonomy" id="13894"/>
    <lineage>
        <taxon>Eukaryota</taxon>
        <taxon>Viridiplantae</taxon>
        <taxon>Streptophyta</taxon>
        <taxon>Embryophyta</taxon>
        <taxon>Tracheophyta</taxon>
        <taxon>Spermatophyta</taxon>
        <taxon>Magnoliopsida</taxon>
        <taxon>Liliopsida</taxon>
        <taxon>Arecaceae</taxon>
        <taxon>Arecoideae</taxon>
        <taxon>Cocoseae</taxon>
        <taxon>Attaleinae</taxon>
        <taxon>Cocos</taxon>
    </lineage>
</organism>
<proteinExistence type="predicted"/>
<dbReference type="PANTHER" id="PTHR31928:SF4">
    <property type="entry name" value="OS08G0541500 PROTEIN"/>
    <property type="match status" value="1"/>
</dbReference>
<comment type="caution">
    <text evidence="4">The sequence shown here is derived from an EMBL/GenBank/DDBJ whole genome shotgun (WGS) entry which is preliminary data.</text>
</comment>
<keyword evidence="5" id="KW-1185">Reference proteome</keyword>
<dbReference type="Pfam" id="PF06075">
    <property type="entry name" value="DUF936"/>
    <property type="match status" value="1"/>
</dbReference>
<feature type="region of interest" description="Disordered" evidence="1">
    <location>
        <begin position="574"/>
        <end position="626"/>
    </location>
</feature>
<dbReference type="InterPro" id="IPR010341">
    <property type="entry name" value="DUF936_pln"/>
</dbReference>
<name>A0A8K0N9E6_COCNU</name>
<protein>
    <submittedName>
        <fullName evidence="4">Uncharacterized protein</fullName>
    </submittedName>
</protein>
<evidence type="ECO:0000313" key="4">
    <source>
        <dbReference type="EMBL" id="KAG1363697.1"/>
    </source>
</evidence>
<accession>A0A8K0N9E6</accession>
<gene>
    <name evidence="4" type="ORF">COCNU_11G005240</name>
</gene>
<dbReference type="AlphaFoldDB" id="A0A8K0N9E6"/>
<feature type="compositionally biased region" description="Low complexity" evidence="1">
    <location>
        <begin position="574"/>
        <end position="601"/>
    </location>
</feature>
<feature type="compositionally biased region" description="Basic and acidic residues" evidence="1">
    <location>
        <begin position="302"/>
        <end position="317"/>
    </location>
</feature>
<feature type="compositionally biased region" description="Low complexity" evidence="1">
    <location>
        <begin position="258"/>
        <end position="269"/>
    </location>
</feature>
<dbReference type="OrthoDB" id="1908057at2759"/>